<sequence>MKKMLYEKGRKMNNDKKIKLWNVFRDYMEYFLLYCFLGWVYESVWCCMIYHHRGFINRGFLFGPWLPIYGFGFFIILGIFKILRVKKPLWVFIVGTVVATVAELVASYIIDATIGTPMWDYTGYFMNFQGRIALVPDLMFGLMIWVAICLIQPAIIKLQNKYRSSKIHNTFFIVFTVLFMIDLISRIWLGSNI</sequence>
<keyword evidence="1" id="KW-0812">Transmembrane</keyword>
<evidence type="ECO:0008006" key="4">
    <source>
        <dbReference type="Google" id="ProtNLM"/>
    </source>
</evidence>
<dbReference type="InterPro" id="IPR010540">
    <property type="entry name" value="CmpB_TMEM229"/>
</dbReference>
<reference evidence="2" key="1">
    <citation type="submission" date="2017-10" db="EMBL/GenBank/DDBJ databases">
        <title>Resolving the taxonomy of Roseburia spp., Eubacterium rectale and Agathobacter spp. through phylogenomic analysis.</title>
        <authorList>
            <person name="Sheridan P.O."/>
            <person name="Walker A.W."/>
            <person name="Duncan S.H."/>
            <person name="Scott K.P."/>
            <person name="Toole P.W.O."/>
            <person name="Luis P."/>
            <person name="Flint H.J."/>
        </authorList>
    </citation>
    <scope>NUCLEOTIDE SEQUENCE [LARGE SCALE GENOMIC DNA]</scope>
    <source>
        <strain evidence="2">JK10</strain>
    </source>
</reference>
<evidence type="ECO:0000313" key="2">
    <source>
        <dbReference type="EMBL" id="PHU39519.1"/>
    </source>
</evidence>
<proteinExistence type="predicted"/>
<keyword evidence="1" id="KW-1133">Transmembrane helix</keyword>
<evidence type="ECO:0000256" key="1">
    <source>
        <dbReference type="SAM" id="Phobius"/>
    </source>
</evidence>
<keyword evidence="1" id="KW-0472">Membrane</keyword>
<evidence type="ECO:0000313" key="3">
    <source>
        <dbReference type="Proteomes" id="UP000224317"/>
    </source>
</evidence>
<feature type="transmembrane region" description="Helical" evidence="1">
    <location>
        <begin position="64"/>
        <end position="83"/>
    </location>
</feature>
<keyword evidence="3" id="KW-1185">Reference proteome</keyword>
<feature type="transmembrane region" description="Helical" evidence="1">
    <location>
        <begin position="171"/>
        <end position="189"/>
    </location>
</feature>
<feature type="transmembrane region" description="Helical" evidence="1">
    <location>
        <begin position="130"/>
        <end position="151"/>
    </location>
</feature>
<organism evidence="2 3">
    <name type="scientific">Pseudobutyrivibrio ruminis</name>
    <dbReference type="NCBI Taxonomy" id="46206"/>
    <lineage>
        <taxon>Bacteria</taxon>
        <taxon>Bacillati</taxon>
        <taxon>Bacillota</taxon>
        <taxon>Clostridia</taxon>
        <taxon>Lachnospirales</taxon>
        <taxon>Lachnospiraceae</taxon>
        <taxon>Pseudobutyrivibrio</taxon>
    </lineage>
</organism>
<dbReference type="Proteomes" id="UP000224317">
    <property type="component" value="Unassembled WGS sequence"/>
</dbReference>
<dbReference type="AlphaFoldDB" id="A0A2G3E899"/>
<dbReference type="EMBL" id="PDYH01000044">
    <property type="protein sequence ID" value="PHU39519.1"/>
    <property type="molecule type" value="Genomic_DNA"/>
</dbReference>
<name>A0A2G3E899_9FIRM</name>
<protein>
    <recommendedName>
        <fullName evidence="4">ABC-transporter type IV</fullName>
    </recommendedName>
</protein>
<gene>
    <name evidence="2" type="ORF">CSX00_10925</name>
</gene>
<dbReference type="Pfam" id="PF06541">
    <property type="entry name" value="ABC_trans_CmpB"/>
    <property type="match status" value="1"/>
</dbReference>
<feature type="transmembrane region" description="Helical" evidence="1">
    <location>
        <begin position="90"/>
        <end position="110"/>
    </location>
</feature>
<comment type="caution">
    <text evidence="2">The sequence shown here is derived from an EMBL/GenBank/DDBJ whole genome shotgun (WGS) entry which is preliminary data.</text>
</comment>
<accession>A0A2G3E899</accession>